<protein>
    <submittedName>
        <fullName evidence="4">Uncharacterized protein</fullName>
    </submittedName>
</protein>
<organism evidence="4">
    <name type="scientific">uncultured Caudovirales phage</name>
    <dbReference type="NCBI Taxonomy" id="2100421"/>
    <lineage>
        <taxon>Viruses</taxon>
        <taxon>Duplodnaviria</taxon>
        <taxon>Heunggongvirae</taxon>
        <taxon>Uroviricota</taxon>
        <taxon>Caudoviricetes</taxon>
        <taxon>Peduoviridae</taxon>
        <taxon>Maltschvirus</taxon>
        <taxon>Maltschvirus maltsch</taxon>
    </lineage>
</organism>
<sequence>MATFSFYEFTEEEVIAFVRALVRGGDFAIGLSSGEAIERAIDIIDEPHKWSREMTAWRASGSPYTYTHQPEVLTD</sequence>
<dbReference type="EMBL" id="LR798428">
    <property type="protein sequence ID" value="CAB5230927.1"/>
    <property type="molecule type" value="Genomic_DNA"/>
</dbReference>
<proteinExistence type="predicted"/>
<evidence type="ECO:0000313" key="3">
    <source>
        <dbReference type="EMBL" id="CAB4192635.1"/>
    </source>
</evidence>
<dbReference type="EMBL" id="LR796919">
    <property type="protein sequence ID" value="CAB4174193.1"/>
    <property type="molecule type" value="Genomic_DNA"/>
</dbReference>
<gene>
    <name evidence="2" type="ORF">UFOVP1131_15</name>
    <name evidence="3" type="ORF">UFOVP1245_47</name>
    <name evidence="4" type="ORF">UFOVP1582_7</name>
    <name evidence="1" type="ORF">UFOVP966_29</name>
</gene>
<dbReference type="EMBL" id="LR797185">
    <property type="protein sequence ID" value="CAB4192635.1"/>
    <property type="molecule type" value="Genomic_DNA"/>
</dbReference>
<dbReference type="EMBL" id="LR797071">
    <property type="protein sequence ID" value="CAB4184565.1"/>
    <property type="molecule type" value="Genomic_DNA"/>
</dbReference>
<evidence type="ECO:0000313" key="4">
    <source>
        <dbReference type="EMBL" id="CAB5230927.1"/>
    </source>
</evidence>
<evidence type="ECO:0000313" key="2">
    <source>
        <dbReference type="EMBL" id="CAB4184565.1"/>
    </source>
</evidence>
<name>A0A6J7XK74_9CAUD</name>
<accession>A0A6J7XK74</accession>
<evidence type="ECO:0000313" key="1">
    <source>
        <dbReference type="EMBL" id="CAB4174193.1"/>
    </source>
</evidence>
<reference evidence="4" key="1">
    <citation type="submission" date="2020-05" db="EMBL/GenBank/DDBJ databases">
        <authorList>
            <person name="Chiriac C."/>
            <person name="Salcher M."/>
            <person name="Ghai R."/>
            <person name="Kavagutti S V."/>
        </authorList>
    </citation>
    <scope>NUCLEOTIDE SEQUENCE</scope>
</reference>